<organism evidence="7 8">
    <name type="scientific">Bifidobacterium margollesii</name>
    <dbReference type="NCBI Taxonomy" id="2020964"/>
    <lineage>
        <taxon>Bacteria</taxon>
        <taxon>Bacillati</taxon>
        <taxon>Actinomycetota</taxon>
        <taxon>Actinomycetes</taxon>
        <taxon>Bifidobacteriales</taxon>
        <taxon>Bifidobacteriaceae</taxon>
        <taxon>Bifidobacterium</taxon>
    </lineage>
</organism>
<evidence type="ECO:0000256" key="2">
    <source>
        <dbReference type="ARBA" id="ARBA00022692"/>
    </source>
</evidence>
<feature type="transmembrane region" description="Helical" evidence="5">
    <location>
        <begin position="349"/>
        <end position="373"/>
    </location>
</feature>
<dbReference type="Gene3D" id="1.20.1250.20">
    <property type="entry name" value="MFS general substrate transporter like domains"/>
    <property type="match status" value="1"/>
</dbReference>
<dbReference type="SUPFAM" id="SSF103473">
    <property type="entry name" value="MFS general substrate transporter"/>
    <property type="match status" value="1"/>
</dbReference>
<dbReference type="PANTHER" id="PTHR23508:SF10">
    <property type="entry name" value="CARBOXYLIC ACID TRANSPORTER PROTEIN HOMOLOG"/>
    <property type="match status" value="1"/>
</dbReference>
<feature type="transmembrane region" description="Helical" evidence="5">
    <location>
        <begin position="419"/>
        <end position="443"/>
    </location>
</feature>
<evidence type="ECO:0000256" key="3">
    <source>
        <dbReference type="ARBA" id="ARBA00022989"/>
    </source>
</evidence>
<dbReference type="InterPro" id="IPR020846">
    <property type="entry name" value="MFS_dom"/>
</dbReference>
<evidence type="ECO:0000313" key="8">
    <source>
        <dbReference type="Proteomes" id="UP000235050"/>
    </source>
</evidence>
<keyword evidence="7" id="KW-0813">Transport</keyword>
<feature type="transmembrane region" description="Helical" evidence="5">
    <location>
        <begin position="325"/>
        <end position="343"/>
    </location>
</feature>
<dbReference type="Proteomes" id="UP000235050">
    <property type="component" value="Unassembled WGS sequence"/>
</dbReference>
<feature type="transmembrane region" description="Helical" evidence="5">
    <location>
        <begin position="259"/>
        <end position="277"/>
    </location>
</feature>
<feature type="transmembrane region" description="Helical" evidence="5">
    <location>
        <begin position="32"/>
        <end position="56"/>
    </location>
</feature>
<feature type="transmembrane region" description="Helical" evidence="5">
    <location>
        <begin position="385"/>
        <end position="407"/>
    </location>
</feature>
<keyword evidence="7" id="KW-0762">Sugar transport</keyword>
<dbReference type="GO" id="GO:0005886">
    <property type="term" value="C:plasma membrane"/>
    <property type="evidence" value="ECO:0007669"/>
    <property type="project" value="UniProtKB-SubCell"/>
</dbReference>
<proteinExistence type="predicted"/>
<evidence type="ECO:0000256" key="5">
    <source>
        <dbReference type="SAM" id="Phobius"/>
    </source>
</evidence>
<protein>
    <submittedName>
        <fullName evidence="7">Sugar transporter</fullName>
    </submittedName>
</protein>
<dbReference type="AlphaFoldDB" id="A0A2N5J780"/>
<dbReference type="InterPro" id="IPR036259">
    <property type="entry name" value="MFS_trans_sf"/>
</dbReference>
<feature type="domain" description="Major facilitator superfamily (MFS) profile" evidence="6">
    <location>
        <begin position="32"/>
        <end position="448"/>
    </location>
</feature>
<feature type="transmembrane region" description="Helical" evidence="5">
    <location>
        <begin position="68"/>
        <end position="86"/>
    </location>
</feature>
<sequence length="454" mass="48964">MSNTMATTPAPTGMTAYEQIDSRPLSGHQKSIIGLVIAGNISEFFDMFLVGFVVSLLTSAWHLTGMEAGVILACSGLGTVIGSIMWGRLADRFGRKHAFQWCVICFVVFTILSVFLPDRAWVLLALLRVGVGIGVGGLNITSIPYVQEFVPTKHRGMLAGLASVFIPLGLLLGSVAQSAIGEHWRILLALGAVPVLLLFWLHVVPESPRFYQTKGQDDKAREALAWAMEIPVEQVGALPVVEQQQKVSYSVLFSKHLRSLIIVSVGSFCFIMGGFAIQSWGQTLMKDAFGFSTQMVAYLFMGVSVADCIGLFGSAWLADVIGRRWTMFIFGIIGAGGCFYAAFFHDSGWQFYIAVLIIMTFADGVFGILNAFGGEQFPNDVRSTGLGLGYGIGATAKIIGPAFMGMLVGGDFVSQNIDITVITTAFTFFGVCLVIGAIVYLFAQETKGKDLESL</sequence>
<evidence type="ECO:0000313" key="7">
    <source>
        <dbReference type="EMBL" id="PLS30069.1"/>
    </source>
</evidence>
<gene>
    <name evidence="7" type="ORF">Uis1B_2080</name>
</gene>
<keyword evidence="3 5" id="KW-1133">Transmembrane helix</keyword>
<dbReference type="EMBL" id="NMWU01000047">
    <property type="protein sequence ID" value="PLS30069.1"/>
    <property type="molecule type" value="Genomic_DNA"/>
</dbReference>
<dbReference type="PROSITE" id="PS50850">
    <property type="entry name" value="MFS"/>
    <property type="match status" value="1"/>
</dbReference>
<keyword evidence="2 5" id="KW-0812">Transmembrane</keyword>
<comment type="subcellular location">
    <subcellularLocation>
        <location evidence="1">Cell membrane</location>
        <topology evidence="1">Multi-pass membrane protein</topology>
    </subcellularLocation>
</comment>
<dbReference type="InterPro" id="IPR005828">
    <property type="entry name" value="MFS_sugar_transport-like"/>
</dbReference>
<feature type="transmembrane region" description="Helical" evidence="5">
    <location>
        <begin position="158"/>
        <end position="180"/>
    </location>
</feature>
<keyword evidence="8" id="KW-1185">Reference proteome</keyword>
<evidence type="ECO:0000256" key="4">
    <source>
        <dbReference type="ARBA" id="ARBA00023136"/>
    </source>
</evidence>
<dbReference type="PANTHER" id="PTHR23508">
    <property type="entry name" value="CARBOXYLIC ACID TRANSPORTER PROTEIN HOMOLOG"/>
    <property type="match status" value="1"/>
</dbReference>
<keyword evidence="4 5" id="KW-0472">Membrane</keyword>
<reference evidence="7 8" key="1">
    <citation type="submission" date="2017-07" db="EMBL/GenBank/DDBJ databases">
        <title>Bifidobacterium novel species.</title>
        <authorList>
            <person name="Lugli G.A."/>
            <person name="Milani C."/>
            <person name="Duranti S."/>
            <person name="Mangifesta M."/>
        </authorList>
    </citation>
    <scope>NUCLEOTIDE SEQUENCE [LARGE SCALE GENOMIC DNA]</scope>
    <source>
        <strain evidence="8">Uis1B</strain>
    </source>
</reference>
<feature type="transmembrane region" description="Helical" evidence="5">
    <location>
        <begin position="297"/>
        <end position="318"/>
    </location>
</feature>
<dbReference type="PROSITE" id="PS00216">
    <property type="entry name" value="SUGAR_TRANSPORT_1"/>
    <property type="match status" value="1"/>
</dbReference>
<dbReference type="GO" id="GO:0046943">
    <property type="term" value="F:carboxylic acid transmembrane transporter activity"/>
    <property type="evidence" value="ECO:0007669"/>
    <property type="project" value="TreeGrafter"/>
</dbReference>
<name>A0A2N5J780_9BIFI</name>
<accession>A0A2N5J780</accession>
<comment type="caution">
    <text evidence="7">The sequence shown here is derived from an EMBL/GenBank/DDBJ whole genome shotgun (WGS) entry which is preliminary data.</text>
</comment>
<dbReference type="Pfam" id="PF00083">
    <property type="entry name" value="Sugar_tr"/>
    <property type="match status" value="1"/>
</dbReference>
<dbReference type="CDD" id="cd17316">
    <property type="entry name" value="MFS_SV2_like"/>
    <property type="match status" value="1"/>
</dbReference>
<dbReference type="RefSeq" id="WP_207763425.1">
    <property type="nucleotide sequence ID" value="NZ_NMWU01000047.1"/>
</dbReference>
<feature type="transmembrane region" description="Helical" evidence="5">
    <location>
        <begin position="98"/>
        <end position="116"/>
    </location>
</feature>
<evidence type="ECO:0000259" key="6">
    <source>
        <dbReference type="PROSITE" id="PS50850"/>
    </source>
</evidence>
<feature type="transmembrane region" description="Helical" evidence="5">
    <location>
        <begin position="122"/>
        <end position="146"/>
    </location>
</feature>
<feature type="transmembrane region" description="Helical" evidence="5">
    <location>
        <begin position="186"/>
        <end position="204"/>
    </location>
</feature>
<dbReference type="InterPro" id="IPR005829">
    <property type="entry name" value="Sugar_transporter_CS"/>
</dbReference>
<evidence type="ECO:0000256" key="1">
    <source>
        <dbReference type="ARBA" id="ARBA00004651"/>
    </source>
</evidence>